<dbReference type="KEGG" id="hse:Hsero_1598"/>
<evidence type="ECO:0000256" key="1">
    <source>
        <dbReference type="SAM" id="MobiDB-lite"/>
    </source>
</evidence>
<evidence type="ECO:0000313" key="3">
    <source>
        <dbReference type="Proteomes" id="UP000000329"/>
    </source>
</evidence>
<name>D8IQ65_HERSS</name>
<dbReference type="EMBL" id="CP002039">
    <property type="protein sequence ID" value="ADJ63111.1"/>
    <property type="molecule type" value="Genomic_DNA"/>
</dbReference>
<dbReference type="HOGENOM" id="CLU_3153641_0_0_4"/>
<gene>
    <name evidence="2" type="ordered locus">Hsero_1598</name>
</gene>
<proteinExistence type="predicted"/>
<keyword evidence="3" id="KW-1185">Reference proteome</keyword>
<sequence length="48" mass="5007">MFIFLRSGERAGSGPAAAHFSCLAKKSKQKKATATAPPSFGGSPRQRA</sequence>
<evidence type="ECO:0000313" key="2">
    <source>
        <dbReference type="EMBL" id="ADJ63111.1"/>
    </source>
</evidence>
<protein>
    <submittedName>
        <fullName evidence="2">Uncharacterized protein</fullName>
    </submittedName>
</protein>
<organism evidence="2 3">
    <name type="scientific">Herbaspirillum seropedicae (strain SmR1)</name>
    <dbReference type="NCBI Taxonomy" id="757424"/>
    <lineage>
        <taxon>Bacteria</taxon>
        <taxon>Pseudomonadati</taxon>
        <taxon>Pseudomonadota</taxon>
        <taxon>Betaproteobacteria</taxon>
        <taxon>Burkholderiales</taxon>
        <taxon>Oxalobacteraceae</taxon>
        <taxon>Herbaspirillum</taxon>
    </lineage>
</organism>
<reference evidence="2 3" key="1">
    <citation type="submission" date="2010-04" db="EMBL/GenBank/DDBJ databases">
        <title>The genome of Herbaspirillum seropedicae SmR1, an endophytic, nitrogen-fixing, plant-growth promoting beta-Proteobacteria.</title>
        <authorList>
            <person name="Pedrosa F.O."/>
            <person name="Monteiro R.A."/>
            <person name="Wassem R."/>
            <person name="Cruz L.M."/>
            <person name="Ayub R.A."/>
            <person name="Colauto N.B."/>
            <person name="Fernandez M.A."/>
            <person name="Fungaro M.H.P."/>
            <person name="Grisard E.C."/>
            <person name="Hungria M."/>
            <person name="Madeira H.M.F."/>
            <person name="Nodari R.O."/>
            <person name="Osaku C.A."/>
            <person name="Petzl-Erler M.L."/>
            <person name="Terenzi H."/>
            <person name="Vieira L.G.E."/>
            <person name="Almeida M.I.M."/>
            <person name="Alves L.R."/>
            <person name="Arantes O.M.N."/>
            <person name="Balsanelli E."/>
            <person name="Barcellos F.G."/>
            <person name="Baura V.A."/>
            <person name="Binde D.R."/>
            <person name="Campo R.J."/>
            <person name="Chubatsu L.S."/>
            <person name="Chueire L.M.O."/>
            <person name="Ciferri R.R."/>
            <person name="Correa L.C."/>
            <person name="da Conceicao Silva J.L."/>
            <person name="Dabul A.N.G."/>
            <person name="Dambros B.P."/>
            <person name="Faoro H."/>
            <person name="Favetti A."/>
            <person name="Friedermann G."/>
            <person name="Furlaneto M.C."/>
            <person name="Gasques L.S."/>
            <person name="Gimenes C.C.T."/>
            <person name="Gioppo N.M.R."/>
            <person name="Glienke-Blanco C."/>
            <person name="Godoy L.P."/>
            <person name="Guerra M.P."/>
            <person name="Karp S."/>
            <person name="Kava-Cordeiro V."/>
            <person name="Margarido V.P."/>
            <person name="Mathioni S.M."/>
            <person name="Menck-Soares M.A."/>
            <person name="Murace N.K."/>
            <person name="Nicolas M.F."/>
            <person name="Oliveira C.E.C."/>
            <person name="Pagnan N.A.B."/>
            <person name="Pamphile J.A."/>
            <person name="Patussi E.V."/>
            <person name="Pereira L.F.P."/>
            <person name="Pereira-Ferrari L."/>
            <person name="Pinto F.G.S."/>
            <person name="Precoma C."/>
            <person name="Prioli A.J."/>
            <person name="Prioli S.M.A.P."/>
            <person name="Raittz R.T."/>
            <person name="Ramos H.J.O."/>
            <person name="Ribeiro E.M.S.F."/>
            <person name="Rigo L.U."/>
            <person name="Rocha C.L.M.S.C."/>
            <person name="Rocha S.N."/>
            <person name="Santos K."/>
            <person name="Satori D."/>
            <person name="Silva A.G."/>
            <person name="Simao R.C.G."/>
            <person name="Soares M.A.M."/>
            <person name="Souza E.M."/>
            <person name="Steffens M.B.R."/>
            <person name="Steindel M."/>
            <person name="Tadra-Sfeir M.Z."/>
            <person name="Takahashi E.K."/>
            <person name="Torres R.A."/>
            <person name="Valle J.S."/>
            <person name="Vernal J.I."/>
            <person name="Vilas-Boas L.A."/>
            <person name="Watanabe M.A.E."/>
            <person name="Weiss V.A."/>
            <person name="Yates M.A."/>
            <person name="Souza E.M."/>
        </authorList>
    </citation>
    <scope>NUCLEOTIDE SEQUENCE [LARGE SCALE GENOMIC DNA]</scope>
    <source>
        <strain evidence="2 3">SmR1</strain>
    </source>
</reference>
<feature type="region of interest" description="Disordered" evidence="1">
    <location>
        <begin position="26"/>
        <end position="48"/>
    </location>
</feature>
<accession>D8IQ65</accession>
<dbReference type="Proteomes" id="UP000000329">
    <property type="component" value="Chromosome"/>
</dbReference>
<dbReference type="AlphaFoldDB" id="D8IQ65"/>